<dbReference type="SUPFAM" id="SSF63748">
    <property type="entry name" value="Tudor/PWWP/MBT"/>
    <property type="match status" value="1"/>
</dbReference>
<dbReference type="Gene3D" id="2.30.30.140">
    <property type="match status" value="1"/>
</dbReference>
<evidence type="ECO:0000256" key="1">
    <source>
        <dbReference type="ARBA" id="ARBA00022490"/>
    </source>
</evidence>
<dbReference type="GO" id="GO:0003723">
    <property type="term" value="F:RNA binding"/>
    <property type="evidence" value="ECO:0007669"/>
    <property type="project" value="TreeGrafter"/>
</dbReference>
<gene>
    <name evidence="4" type="ORF">CTOB1V02_LOCUS5852</name>
</gene>
<dbReference type="InterPro" id="IPR002999">
    <property type="entry name" value="Tudor"/>
</dbReference>
<evidence type="ECO:0000313" key="4">
    <source>
        <dbReference type="EMBL" id="CAD7227959.1"/>
    </source>
</evidence>
<dbReference type="PANTHER" id="PTHR18934">
    <property type="entry name" value="ATP-DEPENDENT RNA HELICASE"/>
    <property type="match status" value="1"/>
</dbReference>
<dbReference type="OrthoDB" id="66977at2759"/>
<sequence>VLGHALNAPRLEDTQSAILTLKELGALSSGPRDLTSDGRLTHLGLLMECLPVEPRLGRLVALGHCFGLLSEAATVAAALSGRTLFTSCTSSPLRNFYSKLLWAADSQSDSIAAFNAFSAFQDYKAKTGQRDQREDSPVFGQKTEVHQWASRHFLDFRGLQETEDIQREILERLHKTFDISPQSSENPSSQKEFFFKILLAGAFYPNFYTLNPVLMEDVVRGVSPFDPRRTLYISGLPEKIGFLYKRDIRALIRETLSIHPRSYEPQIHFSSQKAFIVYPEDGESLFPMNMLLAVKFRSVVSQKATSPISHGKFWIRAHNKDALVSAVMQKDKEMPAGGRSERRSSPRPPLGPSLPEHEQPPAIGDKILVTITSFKDPVEFCCLRQEDLRGRLNAVSKRLMVREDLSDLKTEKVVPKPGDVLLAVNEDPNAPEMESGMNRVRVIGTDINQRMCLVEFIDFGNREQVPWTSCYLWPSPWAADRVLGATPPLGLRCRLFGLAANPMFFTSRGGLWSPDAKEFTKSLLHKTADVGQYYLEQGWVTRVLEEDLVLRSEAEGAPLKHKIENTLARSGFPPEDVIRAAAVQVPRDTPLALRPPQSPLETNAHSCFRDSSGRQASPSQESVNSVLLQNPSRPADRGLIVAASVRERKNANLTLFESTLFPPLVGVAPLLALVFCPHGEITAGPTGELTAAITGLRNEKGSILPCHDMVFHLDFEFTEQDLLTINRIRNLLSRALRLSGVSAEDSSSGLGLLQRETSEAVLGLFRERPSRSYPVGPVNWSSAAVSSIPPIALRDQKSHCDSALSSFLNSQSLNGCTTVSPDPVEISAADDHWECTLQPILLTRRH</sequence>
<evidence type="ECO:0000256" key="3">
    <source>
        <dbReference type="SAM" id="MobiDB-lite"/>
    </source>
</evidence>
<dbReference type="CDD" id="cd20379">
    <property type="entry name" value="Tudor_dTUD-like"/>
    <property type="match status" value="1"/>
</dbReference>
<feature type="region of interest" description="Disordered" evidence="3">
    <location>
        <begin position="590"/>
        <end position="625"/>
    </location>
</feature>
<reference evidence="4" key="1">
    <citation type="submission" date="2020-11" db="EMBL/GenBank/DDBJ databases">
        <authorList>
            <person name="Tran Van P."/>
        </authorList>
    </citation>
    <scope>NUCLEOTIDE SEQUENCE</scope>
</reference>
<feature type="non-terminal residue" evidence="4">
    <location>
        <position position="846"/>
    </location>
</feature>
<organism evidence="4">
    <name type="scientific">Cyprideis torosa</name>
    <dbReference type="NCBI Taxonomy" id="163714"/>
    <lineage>
        <taxon>Eukaryota</taxon>
        <taxon>Metazoa</taxon>
        <taxon>Ecdysozoa</taxon>
        <taxon>Arthropoda</taxon>
        <taxon>Crustacea</taxon>
        <taxon>Oligostraca</taxon>
        <taxon>Ostracoda</taxon>
        <taxon>Podocopa</taxon>
        <taxon>Podocopida</taxon>
        <taxon>Cytherocopina</taxon>
        <taxon>Cytheroidea</taxon>
        <taxon>Cytherideidae</taxon>
        <taxon>Cyprideis</taxon>
    </lineage>
</organism>
<feature type="compositionally biased region" description="Basic and acidic residues" evidence="3">
    <location>
        <begin position="330"/>
        <end position="344"/>
    </location>
</feature>
<dbReference type="GO" id="GO:0016787">
    <property type="term" value="F:hydrolase activity"/>
    <property type="evidence" value="ECO:0007669"/>
    <property type="project" value="UniProtKB-KW"/>
</dbReference>
<evidence type="ECO:0000256" key="2">
    <source>
        <dbReference type="ARBA" id="ARBA00022801"/>
    </source>
</evidence>
<dbReference type="EMBL" id="OB661323">
    <property type="protein sequence ID" value="CAD7227959.1"/>
    <property type="molecule type" value="Genomic_DNA"/>
</dbReference>
<keyword evidence="1" id="KW-0963">Cytoplasm</keyword>
<dbReference type="AlphaFoldDB" id="A0A7R8ZKH2"/>
<dbReference type="Pfam" id="PF21010">
    <property type="entry name" value="HA2_C"/>
    <property type="match status" value="1"/>
</dbReference>
<feature type="compositionally biased region" description="Polar residues" evidence="3">
    <location>
        <begin position="613"/>
        <end position="625"/>
    </location>
</feature>
<dbReference type="Pfam" id="PF00567">
    <property type="entry name" value="TUDOR"/>
    <property type="match status" value="1"/>
</dbReference>
<dbReference type="Gene3D" id="1.20.120.1080">
    <property type="match status" value="1"/>
</dbReference>
<dbReference type="SMART" id="SM00847">
    <property type="entry name" value="HA2"/>
    <property type="match status" value="1"/>
</dbReference>
<dbReference type="InterPro" id="IPR007502">
    <property type="entry name" value="Helicase-assoc_dom"/>
</dbReference>
<accession>A0A7R8ZKH2</accession>
<dbReference type="GO" id="GO:0004386">
    <property type="term" value="F:helicase activity"/>
    <property type="evidence" value="ECO:0007669"/>
    <property type="project" value="TreeGrafter"/>
</dbReference>
<proteinExistence type="predicted"/>
<name>A0A7R8ZKH2_9CRUS</name>
<feature type="region of interest" description="Disordered" evidence="3">
    <location>
        <begin position="330"/>
        <end position="362"/>
    </location>
</feature>
<dbReference type="PANTHER" id="PTHR18934:SF113">
    <property type="entry name" value="ATP-DEPENDENT RNA HELICASE TDRD9"/>
    <property type="match status" value="1"/>
</dbReference>
<protein>
    <submittedName>
        <fullName evidence="4">Uncharacterized protein</fullName>
    </submittedName>
</protein>
<keyword evidence="2" id="KW-0378">Hydrolase</keyword>